<evidence type="ECO:0000256" key="1">
    <source>
        <dbReference type="ARBA" id="ARBA00001924"/>
    </source>
</evidence>
<dbReference type="SUPFAM" id="SSF46626">
    <property type="entry name" value="Cytochrome c"/>
    <property type="match status" value="1"/>
</dbReference>
<dbReference type="Gene3D" id="3.90.420.10">
    <property type="entry name" value="Oxidoreductase, molybdopterin-binding domain"/>
    <property type="match status" value="1"/>
</dbReference>
<dbReference type="EMBL" id="CP036501">
    <property type="protein sequence ID" value="UZP74173.1"/>
    <property type="molecule type" value="Genomic_DNA"/>
</dbReference>
<dbReference type="InterPro" id="IPR008335">
    <property type="entry name" value="Mopterin_OxRdtase_euk"/>
</dbReference>
<organism evidence="9 10">
    <name type="scientific">Candidatus Paraluminiphilus aquimaris</name>
    <dbReference type="NCBI Taxonomy" id="2518994"/>
    <lineage>
        <taxon>Bacteria</taxon>
        <taxon>Pseudomonadati</taxon>
        <taxon>Pseudomonadota</taxon>
        <taxon>Gammaproteobacteria</taxon>
        <taxon>Cellvibrionales</taxon>
        <taxon>Halieaceae</taxon>
        <taxon>Candidatus Paraluminiphilus</taxon>
    </lineage>
</organism>
<keyword evidence="10" id="KW-1185">Reference proteome</keyword>
<keyword evidence="6 7" id="KW-0408">Iron</keyword>
<dbReference type="InterPro" id="IPR014756">
    <property type="entry name" value="Ig_E-set"/>
</dbReference>
<comment type="cofactor">
    <cofactor evidence="1">
        <name>Mo-molybdopterin</name>
        <dbReference type="ChEBI" id="CHEBI:71302"/>
    </cofactor>
</comment>
<dbReference type="PRINTS" id="PR00407">
    <property type="entry name" value="EUMOPTERIN"/>
</dbReference>
<evidence type="ECO:0000256" key="3">
    <source>
        <dbReference type="ARBA" id="ARBA00022617"/>
    </source>
</evidence>
<evidence type="ECO:0000259" key="8">
    <source>
        <dbReference type="PROSITE" id="PS51007"/>
    </source>
</evidence>
<evidence type="ECO:0000256" key="6">
    <source>
        <dbReference type="ARBA" id="ARBA00023004"/>
    </source>
</evidence>
<dbReference type="PANTHER" id="PTHR19372">
    <property type="entry name" value="SULFITE REDUCTASE"/>
    <property type="match status" value="1"/>
</dbReference>
<name>A0ABY6Q6X9_9GAMM</name>
<dbReference type="Pfam" id="PF03404">
    <property type="entry name" value="Mo-co_dimer"/>
    <property type="match status" value="1"/>
</dbReference>
<evidence type="ECO:0000256" key="7">
    <source>
        <dbReference type="PROSITE-ProRule" id="PRU00433"/>
    </source>
</evidence>
<dbReference type="CDD" id="cd02110">
    <property type="entry name" value="SO_family_Moco_dimer"/>
    <property type="match status" value="1"/>
</dbReference>
<keyword evidence="3 7" id="KW-0349">Heme</keyword>
<dbReference type="PANTHER" id="PTHR19372:SF7">
    <property type="entry name" value="SULFITE OXIDASE, MITOCHONDRIAL"/>
    <property type="match status" value="1"/>
</dbReference>
<gene>
    <name evidence="9" type="ORF">E0F26_05185</name>
</gene>
<dbReference type="InterPro" id="IPR006311">
    <property type="entry name" value="TAT_signal"/>
</dbReference>
<dbReference type="SUPFAM" id="SSF81296">
    <property type="entry name" value="E set domains"/>
    <property type="match status" value="1"/>
</dbReference>
<keyword evidence="4 7" id="KW-0479">Metal-binding</keyword>
<dbReference type="Pfam" id="PF00174">
    <property type="entry name" value="Oxidored_molyb"/>
    <property type="match status" value="1"/>
</dbReference>
<accession>A0ABY6Q6X9</accession>
<keyword evidence="2" id="KW-0500">Molybdenum</keyword>
<dbReference type="PROSITE" id="PS51318">
    <property type="entry name" value="TAT"/>
    <property type="match status" value="1"/>
</dbReference>
<proteinExistence type="predicted"/>
<dbReference type="Pfam" id="PF13442">
    <property type="entry name" value="Cytochrome_CBB3"/>
    <property type="match status" value="1"/>
</dbReference>
<dbReference type="InterPro" id="IPR000572">
    <property type="entry name" value="OxRdtase_Mopterin-bd_dom"/>
</dbReference>
<dbReference type="Gene3D" id="2.60.40.650">
    <property type="match status" value="1"/>
</dbReference>
<dbReference type="InterPro" id="IPR036374">
    <property type="entry name" value="OxRdtase_Mopterin-bd_sf"/>
</dbReference>
<sequence>MKSVEHPSSRRSVLKLLTMAVVTLPSVAWGVVKPLLPSGKTRARFIEHNQRPLALETARDAYGQGPITPISHFFVRNNLPMPQSTLVANPDAWTVQVKGCQSEGGITLADLKLLPTTTVAAVLQCSGNGRAFFDHKPSGSPWSVGAAGCALWTGVRVADVLAQFGGANNDASFLTGTGGEMLPEGIDPQTVAVERSVPLDKGLDDCLLVWEMNGEPLPLVHGGPVRLLVPGYFGVNNVKWLRTLAATMKESSNKIQQSGYRLRPVGKSGNVSHPSMYRMPVKSWVNSPGADGQPIPPGRHRIFGVAFAGERGIESVEVSLDGGSNWRQAMLYGPDLGANAWRTFSLDTELDNGEYLLVSRATDKTGAQQPADFPANQRGYGHNGWRDHGLSVAVSDNTLAEARLGESNSGVARLTATETVATGAGATYTAKEAKPRHSEHASLGRQLFNHATQPSCATCHSLDAAGAKGVIGPKLDKLKPDAQRIRAALAQGVGAMPSYAEQLSDNEVSALVDFITQGR</sequence>
<dbReference type="InterPro" id="IPR005066">
    <property type="entry name" value="MoCF_OxRdtse_dimer"/>
</dbReference>
<dbReference type="RefSeq" id="WP_279242980.1">
    <property type="nucleotide sequence ID" value="NZ_CP036501.1"/>
</dbReference>
<dbReference type="InterPro" id="IPR036909">
    <property type="entry name" value="Cyt_c-like_dom_sf"/>
</dbReference>
<keyword evidence="5" id="KW-0560">Oxidoreductase</keyword>
<dbReference type="SUPFAM" id="SSF56524">
    <property type="entry name" value="Oxidoreductase molybdopterin-binding domain"/>
    <property type="match status" value="1"/>
</dbReference>
<evidence type="ECO:0000313" key="10">
    <source>
        <dbReference type="Proteomes" id="UP001317963"/>
    </source>
</evidence>
<feature type="domain" description="Cytochrome c" evidence="8">
    <location>
        <begin position="439"/>
        <end position="519"/>
    </location>
</feature>
<dbReference type="InterPro" id="IPR009056">
    <property type="entry name" value="Cyt_c-like_dom"/>
</dbReference>
<dbReference type="Proteomes" id="UP001317963">
    <property type="component" value="Chromosome"/>
</dbReference>
<protein>
    <submittedName>
        <fullName evidence="9">Sulfite oxidase</fullName>
    </submittedName>
</protein>
<reference evidence="9 10" key="1">
    <citation type="submission" date="2019-02" db="EMBL/GenBank/DDBJ databases">
        <title>Halieaceae_genomes.</title>
        <authorList>
            <person name="Li S.-H."/>
        </authorList>
    </citation>
    <scope>NUCLEOTIDE SEQUENCE [LARGE SCALE GENOMIC DNA]</scope>
    <source>
        <strain evidence="9 10">JH123</strain>
    </source>
</reference>
<evidence type="ECO:0000313" key="9">
    <source>
        <dbReference type="EMBL" id="UZP74173.1"/>
    </source>
</evidence>
<evidence type="ECO:0000256" key="5">
    <source>
        <dbReference type="ARBA" id="ARBA00023002"/>
    </source>
</evidence>
<evidence type="ECO:0000256" key="4">
    <source>
        <dbReference type="ARBA" id="ARBA00022723"/>
    </source>
</evidence>
<dbReference type="Gene3D" id="1.10.760.10">
    <property type="entry name" value="Cytochrome c-like domain"/>
    <property type="match status" value="1"/>
</dbReference>
<dbReference type="PROSITE" id="PS51007">
    <property type="entry name" value="CYTC"/>
    <property type="match status" value="1"/>
</dbReference>
<evidence type="ECO:0000256" key="2">
    <source>
        <dbReference type="ARBA" id="ARBA00022505"/>
    </source>
</evidence>